<name>A0AAD8ZY22_9PEZI</name>
<feature type="region of interest" description="Disordered" evidence="1">
    <location>
        <begin position="1"/>
        <end position="21"/>
    </location>
</feature>
<evidence type="ECO:0000256" key="1">
    <source>
        <dbReference type="SAM" id="MobiDB-lite"/>
    </source>
</evidence>
<sequence>MDTLPPQTNRTRSCKSVTTGGPTSSIAYLGKVQCKCRYWEAGIVVSLWLLAGKASGLHCCGCTQVTHLTKVGICRHPLTAKHTHYLWLFLHTCIAAVSRLFLLQPHCSPRPPLHGTCGCRQGRAGLKERRIIISKGGGCGCGSGSGSSARGPAWVHSLLPGLAIAFPVAVQIAVQCRQGR</sequence>
<gene>
    <name evidence="3" type="ORF">CCHR01_19644</name>
</gene>
<keyword evidence="2" id="KW-1133">Transmembrane helix</keyword>
<dbReference type="EMBL" id="JAQOWY010001039">
    <property type="protein sequence ID" value="KAK1837732.1"/>
    <property type="molecule type" value="Genomic_DNA"/>
</dbReference>
<comment type="caution">
    <text evidence="3">The sequence shown here is derived from an EMBL/GenBank/DDBJ whole genome shotgun (WGS) entry which is preliminary data.</text>
</comment>
<keyword evidence="2" id="KW-0812">Transmembrane</keyword>
<feature type="transmembrane region" description="Helical" evidence="2">
    <location>
        <begin position="85"/>
        <end position="103"/>
    </location>
</feature>
<evidence type="ECO:0000256" key="2">
    <source>
        <dbReference type="SAM" id="Phobius"/>
    </source>
</evidence>
<proteinExistence type="predicted"/>
<dbReference type="AlphaFoldDB" id="A0AAD8ZY22"/>
<protein>
    <submittedName>
        <fullName evidence="3">Uncharacterized protein</fullName>
    </submittedName>
</protein>
<organism evidence="3 4">
    <name type="scientific">Colletotrichum chrysophilum</name>
    <dbReference type="NCBI Taxonomy" id="1836956"/>
    <lineage>
        <taxon>Eukaryota</taxon>
        <taxon>Fungi</taxon>
        <taxon>Dikarya</taxon>
        <taxon>Ascomycota</taxon>
        <taxon>Pezizomycotina</taxon>
        <taxon>Sordariomycetes</taxon>
        <taxon>Hypocreomycetidae</taxon>
        <taxon>Glomerellales</taxon>
        <taxon>Glomerellaceae</taxon>
        <taxon>Colletotrichum</taxon>
        <taxon>Colletotrichum gloeosporioides species complex</taxon>
    </lineage>
</organism>
<feature type="transmembrane region" description="Helical" evidence="2">
    <location>
        <begin position="153"/>
        <end position="174"/>
    </location>
</feature>
<accession>A0AAD8ZY22</accession>
<reference evidence="3" key="1">
    <citation type="submission" date="2023-01" db="EMBL/GenBank/DDBJ databases">
        <title>Colletotrichum chrysophilum M932 genome sequence.</title>
        <authorList>
            <person name="Baroncelli R."/>
        </authorList>
    </citation>
    <scope>NUCLEOTIDE SEQUENCE</scope>
    <source>
        <strain evidence="3">M932</strain>
    </source>
</reference>
<dbReference type="Proteomes" id="UP001243330">
    <property type="component" value="Unassembled WGS sequence"/>
</dbReference>
<keyword evidence="2" id="KW-0472">Membrane</keyword>
<evidence type="ECO:0000313" key="4">
    <source>
        <dbReference type="Proteomes" id="UP001243330"/>
    </source>
</evidence>
<evidence type="ECO:0000313" key="3">
    <source>
        <dbReference type="EMBL" id="KAK1837732.1"/>
    </source>
</evidence>
<keyword evidence="4" id="KW-1185">Reference proteome</keyword>